<feature type="compositionally biased region" description="Basic and acidic residues" evidence="1">
    <location>
        <begin position="32"/>
        <end position="48"/>
    </location>
</feature>
<organism evidence="2 3">
    <name type="scientific">Streptomyces sedi</name>
    <dbReference type="NCBI Taxonomy" id="555059"/>
    <lineage>
        <taxon>Bacteria</taxon>
        <taxon>Bacillati</taxon>
        <taxon>Actinomycetota</taxon>
        <taxon>Actinomycetes</taxon>
        <taxon>Kitasatosporales</taxon>
        <taxon>Streptomycetaceae</taxon>
        <taxon>Streptomyces</taxon>
    </lineage>
</organism>
<feature type="compositionally biased region" description="Acidic residues" evidence="1">
    <location>
        <begin position="409"/>
        <end position="419"/>
    </location>
</feature>
<feature type="compositionally biased region" description="Low complexity" evidence="1">
    <location>
        <begin position="15"/>
        <end position="31"/>
    </location>
</feature>
<comment type="caution">
    <text evidence="2">The sequence shown here is derived from an EMBL/GenBank/DDBJ whole genome shotgun (WGS) entry which is preliminary data.</text>
</comment>
<dbReference type="InterPro" id="IPR008979">
    <property type="entry name" value="Galactose-bd-like_sf"/>
</dbReference>
<keyword evidence="2" id="KW-0808">Transferase</keyword>
<reference evidence="2 3" key="1">
    <citation type="submission" date="2019-06" db="EMBL/GenBank/DDBJ databases">
        <title>Draft genome of Streptomyces sedi sp. JCM16909.</title>
        <authorList>
            <person name="Klykleung N."/>
            <person name="Tanasupawat S."/>
            <person name="Kudo T."/>
            <person name="Yuki M."/>
            <person name="Ohkuma M."/>
        </authorList>
    </citation>
    <scope>NUCLEOTIDE SEQUENCE [LARGE SCALE GENOMIC DNA]</scope>
    <source>
        <strain evidence="2 3">JCM 16909</strain>
    </source>
</reference>
<keyword evidence="2" id="KW-0723">Serine/threonine-protein kinase</keyword>
<protein>
    <submittedName>
        <fullName evidence="2">Serine/threonine protein kinase</fullName>
    </submittedName>
</protein>
<feature type="region of interest" description="Disordered" evidence="1">
    <location>
        <begin position="315"/>
        <end position="357"/>
    </location>
</feature>
<keyword evidence="2" id="KW-0418">Kinase</keyword>
<evidence type="ECO:0000313" key="2">
    <source>
        <dbReference type="EMBL" id="TNM30201.1"/>
    </source>
</evidence>
<sequence>MARNGEAEATVAERSTATSPPTDPASAAEAPDAQRSRGEATDAAEQERPAPVPEPAELHSGHRLAGRYRLEECITRLDGFSSWRAVDEKLRRAVGVHVLPADHERAPKVLAAARATALLRDPHFVQVLDAVEEKGLVHVIHEWLPDSVPLHTLLNSGPLDPHEAQALAGQVADAMAAAHRENLVHLRLNPATVLRTGPCQFRIRGLAVDAALRGIESDDPQRADTEAIGALLYAALTQRWPYPEGVYGLSGVGGLGRGASEPLLTPDQVRARVHRGLSEVAMRALTNDGATAASEKPALTTPEELSAAIAALPRIRPPEPTPSALPQFRQPTTYQRGSMGGGQPPSAARPAVPAVSGPVPPPLGGRWGTALKVAVSALLIAALGLGSWQLADALLKGDNSQEPSPPPEPDSEQNADEPAAEPLAVSDVIEFDPEGSGQNPESAPLAVDDDPSSFWHTKNYYGPGFGNLKAGLGLILDLGEEQEVQSLNVEALGDTSVEFRVAPGGTTTPPVDAAGFTTVDDATGSSLTLQGDEPVETRFVLVWLTELPQGDDGNYRGRITDIRVNP</sequence>
<dbReference type="Gene3D" id="3.30.200.20">
    <property type="entry name" value="Phosphorylase Kinase, domain 1"/>
    <property type="match status" value="1"/>
</dbReference>
<keyword evidence="3" id="KW-1185">Reference proteome</keyword>
<dbReference type="CDD" id="cd13973">
    <property type="entry name" value="PK_MviN-like"/>
    <property type="match status" value="1"/>
</dbReference>
<accession>A0A5C4V2U3</accession>
<dbReference type="AlphaFoldDB" id="A0A5C4V2U3"/>
<dbReference type="OrthoDB" id="9786339at2"/>
<feature type="compositionally biased region" description="Low complexity" evidence="1">
    <location>
        <begin position="344"/>
        <end position="357"/>
    </location>
</feature>
<dbReference type="GO" id="GO:0004674">
    <property type="term" value="F:protein serine/threonine kinase activity"/>
    <property type="evidence" value="ECO:0007669"/>
    <property type="project" value="UniProtKB-KW"/>
</dbReference>
<dbReference type="SUPFAM" id="SSF56112">
    <property type="entry name" value="Protein kinase-like (PK-like)"/>
    <property type="match status" value="1"/>
</dbReference>
<evidence type="ECO:0000313" key="3">
    <source>
        <dbReference type="Proteomes" id="UP000311713"/>
    </source>
</evidence>
<evidence type="ECO:0000256" key="1">
    <source>
        <dbReference type="SAM" id="MobiDB-lite"/>
    </source>
</evidence>
<proteinExistence type="predicted"/>
<gene>
    <name evidence="2" type="ORF">FH715_12630</name>
</gene>
<dbReference type="InterPro" id="IPR011009">
    <property type="entry name" value="Kinase-like_dom_sf"/>
</dbReference>
<dbReference type="Proteomes" id="UP000311713">
    <property type="component" value="Unassembled WGS sequence"/>
</dbReference>
<dbReference type="EMBL" id="VDGT01000008">
    <property type="protein sequence ID" value="TNM30201.1"/>
    <property type="molecule type" value="Genomic_DNA"/>
</dbReference>
<dbReference type="SUPFAM" id="SSF49785">
    <property type="entry name" value="Galactose-binding domain-like"/>
    <property type="match status" value="1"/>
</dbReference>
<feature type="region of interest" description="Disordered" evidence="1">
    <location>
        <begin position="396"/>
        <end position="450"/>
    </location>
</feature>
<dbReference type="Gene3D" id="1.10.510.10">
    <property type="entry name" value="Transferase(Phosphotransferase) domain 1"/>
    <property type="match status" value="1"/>
</dbReference>
<name>A0A5C4V2U3_9ACTN</name>
<dbReference type="Gene3D" id="2.60.120.260">
    <property type="entry name" value="Galactose-binding domain-like"/>
    <property type="match status" value="1"/>
</dbReference>
<feature type="region of interest" description="Disordered" evidence="1">
    <location>
        <begin position="1"/>
        <end position="60"/>
    </location>
</feature>